<accession>A0ABP9BHS9</accession>
<feature type="region of interest" description="Disordered" evidence="1">
    <location>
        <begin position="407"/>
        <end position="458"/>
    </location>
</feature>
<feature type="compositionally biased region" description="Polar residues" evidence="1">
    <location>
        <begin position="566"/>
        <end position="587"/>
    </location>
</feature>
<keyword evidence="4" id="KW-1185">Reference proteome</keyword>
<feature type="domain" description="X-Tfes XVIPCD" evidence="2">
    <location>
        <begin position="466"/>
        <end position="565"/>
    </location>
</feature>
<dbReference type="EMBL" id="BAABJE010000010">
    <property type="protein sequence ID" value="GAA4795658.1"/>
    <property type="molecule type" value="Genomic_DNA"/>
</dbReference>
<gene>
    <name evidence="3" type="ORF">GCM10023307_21840</name>
</gene>
<organism evidence="3 4">
    <name type="scientific">Lysobacter hankyongensis</name>
    <dbReference type="NCBI Taxonomy" id="1176535"/>
    <lineage>
        <taxon>Bacteria</taxon>
        <taxon>Pseudomonadati</taxon>
        <taxon>Pseudomonadota</taxon>
        <taxon>Gammaproteobacteria</taxon>
        <taxon>Lysobacterales</taxon>
        <taxon>Lysobacteraceae</taxon>
        <taxon>Lysobacter</taxon>
    </lineage>
</organism>
<sequence>MNAQLQPATLNDNELRATIYFAVGVASEGSNRGRNVAYELAFAGYIHREGDSARGQPREAGVYREGQLEPIYNSGYSIGTLQTDFGQQRNDANRNADQLLNAYQEWARQPGQRPNLALTQAEYDQASDALRRQGNEIRGDRQTVTDNGYDVPAGIKTRLNQFLQSDAGITFVHNQDVRQVNHLLRDGGAVRELADTALYRNATADDQIRMATVISKLENQDGRRNWPGIINRIENGTIASVDDLNAAVPRHLQGDRDNALRGAELVIALRGAEADNPLRGAWRDVMANPLVNPTQLDQDRARPNLEAEYSTVKNLFLAPAQGRAFVEALDAGGTRAQDVRFQGAPAGHTAGLYVSGHDFVQWNRDGHGHANIGGRWQEVERDQVTRLDRGNGVVDLNVTRNGVAVPLLHVDPRAPGVRPEQPQEPPRQPAAPRAPGPGRRADASDADGPEPGQPGAQPRQAALMLDHPSHENFSMFAAALRAVNDRDTQMGRQPDEVSRQLAGGLVEKARERGLETIGAAQFTPDGTKVGMTDTTDLSAPWAKTAVGEVGQLAGQTLAKSSENVAAINQQQSLEQSLKQPTQTQTMQGPDDPAPKGPRLV</sequence>
<evidence type="ECO:0000313" key="4">
    <source>
        <dbReference type="Proteomes" id="UP001499959"/>
    </source>
</evidence>
<dbReference type="Pfam" id="PF20410">
    <property type="entry name" value="X-Tfes_XVIPCD"/>
    <property type="match status" value="1"/>
</dbReference>
<feature type="compositionally biased region" description="Pro residues" evidence="1">
    <location>
        <begin position="422"/>
        <end position="435"/>
    </location>
</feature>
<evidence type="ECO:0000313" key="3">
    <source>
        <dbReference type="EMBL" id="GAA4795658.1"/>
    </source>
</evidence>
<dbReference type="Proteomes" id="UP001499959">
    <property type="component" value="Unassembled WGS sequence"/>
</dbReference>
<protein>
    <recommendedName>
        <fullName evidence="2">X-Tfes XVIPCD domain-containing protein</fullName>
    </recommendedName>
</protein>
<dbReference type="RefSeq" id="WP_345303355.1">
    <property type="nucleotide sequence ID" value="NZ_BAABJE010000010.1"/>
</dbReference>
<feature type="region of interest" description="Disordered" evidence="1">
    <location>
        <begin position="566"/>
        <end position="600"/>
    </location>
</feature>
<comment type="caution">
    <text evidence="3">The sequence shown here is derived from an EMBL/GenBank/DDBJ whole genome shotgun (WGS) entry which is preliminary data.</text>
</comment>
<evidence type="ECO:0000256" key="1">
    <source>
        <dbReference type="SAM" id="MobiDB-lite"/>
    </source>
</evidence>
<proteinExistence type="predicted"/>
<name>A0ABP9BHS9_9GAMM</name>
<dbReference type="InterPro" id="IPR046519">
    <property type="entry name" value="X-Tfes_XVIPCD"/>
</dbReference>
<reference evidence="4" key="1">
    <citation type="journal article" date="2019" name="Int. J. Syst. Evol. Microbiol.">
        <title>The Global Catalogue of Microorganisms (GCM) 10K type strain sequencing project: providing services to taxonomists for standard genome sequencing and annotation.</title>
        <authorList>
            <consortium name="The Broad Institute Genomics Platform"/>
            <consortium name="The Broad Institute Genome Sequencing Center for Infectious Disease"/>
            <person name="Wu L."/>
            <person name="Ma J."/>
        </authorList>
    </citation>
    <scope>NUCLEOTIDE SEQUENCE [LARGE SCALE GENOMIC DNA]</scope>
    <source>
        <strain evidence="4">JCM 18204</strain>
    </source>
</reference>
<evidence type="ECO:0000259" key="2">
    <source>
        <dbReference type="Pfam" id="PF20410"/>
    </source>
</evidence>